<dbReference type="InterPro" id="IPR002168">
    <property type="entry name" value="Lipase_GDXG_HIS_AS"/>
</dbReference>
<dbReference type="InterPro" id="IPR050466">
    <property type="entry name" value="Carboxylest/Gibb_receptor"/>
</dbReference>
<sequence length="329" mass="37090">MSTQTSPENLTIDPYKHLRIIPLSDGTITRLPEITNLLPRPQHPIPILTKDITINQSNNTWARIFLPQQTLDYTSSHTKLPLIVWFHGGGFILFSAASTFFHDYCASLAIELTAVVVSIEYRLAPEHRLPAAYEDAVEALHWIKSSPDEWLRDFADLRKCFLMGASAGANIAYHAGLRVAETVEHLEPLKIEGLILHQPFFGGSKRTESELRMMNDPILPLCSNDLMWELALPIGADRDHEFCNPTVKGDSKALTKMRQLGWRIFVHWGDRDPLMDRQVLLVKMLREKGLVVVNHSSEGHFHGVELVEPSKCTGLYVAYKSFISSSVLA</sequence>
<dbReference type="Gene3D" id="3.40.50.1820">
    <property type="entry name" value="alpha/beta hydrolase"/>
    <property type="match status" value="1"/>
</dbReference>
<evidence type="ECO:0000313" key="5">
    <source>
        <dbReference type="Proteomes" id="UP001174677"/>
    </source>
</evidence>
<accession>A0ABQ9LDN4</accession>
<dbReference type="InterPro" id="IPR013094">
    <property type="entry name" value="AB_hydrolase_3"/>
</dbReference>
<comment type="caution">
    <text evidence="4">The sequence shown here is derived from an EMBL/GenBank/DDBJ whole genome shotgun (WGS) entry which is preliminary data.</text>
</comment>
<dbReference type="PROSITE" id="PS01173">
    <property type="entry name" value="LIPASE_GDXG_HIS"/>
    <property type="match status" value="1"/>
</dbReference>
<reference evidence="4" key="1">
    <citation type="journal article" date="2023" name="Plant Biotechnol. J.">
        <title>Chromosome-level wild Hevea brasiliensis genome provides new tools for genomic-assisted breeding and valuable loci to elevate rubber yield.</title>
        <authorList>
            <person name="Cheng H."/>
            <person name="Song X."/>
            <person name="Hu Y."/>
            <person name="Wu T."/>
            <person name="Yang Q."/>
            <person name="An Z."/>
            <person name="Feng S."/>
            <person name="Deng Z."/>
            <person name="Wu W."/>
            <person name="Zeng X."/>
            <person name="Tu M."/>
            <person name="Wang X."/>
            <person name="Huang H."/>
        </authorList>
    </citation>
    <scope>NUCLEOTIDE SEQUENCE</scope>
    <source>
        <strain evidence="4">MT/VB/25A 57/8</strain>
    </source>
</reference>
<dbReference type="SUPFAM" id="SSF53474">
    <property type="entry name" value="alpha/beta-Hydrolases"/>
    <property type="match status" value="1"/>
</dbReference>
<dbReference type="EMBL" id="JARPOI010000013">
    <property type="protein sequence ID" value="KAJ9164117.1"/>
    <property type="molecule type" value="Genomic_DNA"/>
</dbReference>
<comment type="similarity">
    <text evidence="1">Belongs to the 'GDXG' lipolytic enzyme family.</text>
</comment>
<proteinExistence type="inferred from homology"/>
<evidence type="ECO:0000256" key="1">
    <source>
        <dbReference type="ARBA" id="ARBA00010515"/>
    </source>
</evidence>
<name>A0ABQ9LDN4_HEVBR</name>
<feature type="domain" description="Alpha/beta hydrolase fold-3" evidence="3">
    <location>
        <begin position="83"/>
        <end position="304"/>
    </location>
</feature>
<keyword evidence="5" id="KW-1185">Reference proteome</keyword>
<gene>
    <name evidence="4" type="ORF">P3X46_023731</name>
</gene>
<evidence type="ECO:0000256" key="2">
    <source>
        <dbReference type="ARBA" id="ARBA00022801"/>
    </source>
</evidence>
<protein>
    <recommendedName>
        <fullName evidence="3">Alpha/beta hydrolase fold-3 domain-containing protein</fullName>
    </recommendedName>
</protein>
<dbReference type="Proteomes" id="UP001174677">
    <property type="component" value="Chromosome 13"/>
</dbReference>
<evidence type="ECO:0000259" key="3">
    <source>
        <dbReference type="Pfam" id="PF07859"/>
    </source>
</evidence>
<dbReference type="PANTHER" id="PTHR23024">
    <property type="entry name" value="ARYLACETAMIDE DEACETYLASE"/>
    <property type="match status" value="1"/>
</dbReference>
<evidence type="ECO:0000313" key="4">
    <source>
        <dbReference type="EMBL" id="KAJ9164117.1"/>
    </source>
</evidence>
<dbReference type="InterPro" id="IPR029058">
    <property type="entry name" value="AB_hydrolase_fold"/>
</dbReference>
<dbReference type="Pfam" id="PF07859">
    <property type="entry name" value="Abhydrolase_3"/>
    <property type="match status" value="1"/>
</dbReference>
<dbReference type="PANTHER" id="PTHR23024:SF654">
    <property type="entry name" value="RECEPTOR GID1, PUTATIVE-RELATED"/>
    <property type="match status" value="1"/>
</dbReference>
<keyword evidence="2" id="KW-0378">Hydrolase</keyword>
<organism evidence="4 5">
    <name type="scientific">Hevea brasiliensis</name>
    <name type="common">Para rubber tree</name>
    <name type="synonym">Siphonia brasiliensis</name>
    <dbReference type="NCBI Taxonomy" id="3981"/>
    <lineage>
        <taxon>Eukaryota</taxon>
        <taxon>Viridiplantae</taxon>
        <taxon>Streptophyta</taxon>
        <taxon>Embryophyta</taxon>
        <taxon>Tracheophyta</taxon>
        <taxon>Spermatophyta</taxon>
        <taxon>Magnoliopsida</taxon>
        <taxon>eudicotyledons</taxon>
        <taxon>Gunneridae</taxon>
        <taxon>Pentapetalae</taxon>
        <taxon>rosids</taxon>
        <taxon>fabids</taxon>
        <taxon>Malpighiales</taxon>
        <taxon>Euphorbiaceae</taxon>
        <taxon>Crotonoideae</taxon>
        <taxon>Micrandreae</taxon>
        <taxon>Hevea</taxon>
    </lineage>
</organism>